<sequence length="374" mass="44273">MITIVEANSKKLLREFVNFPFALYKNHPYWVPPLINDELDTFDKTKNPAFTSAEAYFYLAYQDNKVVGRIATIINWDEVNNQQKKKVRFGWWDVIDDIEVTKALLEKVYELGKKNNLEYVEGPMGFSNLDKVGVLTEGFDEIGSMITWYNYSYYAVHLERLGYVKEKEYLENRFPFSNVKTEFFVKPNELIKRRYQLTALNFTNTKDIMPYVDKMFDLFNASYASLSSFVAITDVQKEYFKKKYISFINPEYIKFVMDKDDNMVAFSIVMPSFSEALQKAKGKLFPFGFYHLLKAKKESKDVLFYLIGIDPEYQSKGVTAIIFNEYYTTFKEKGIQNCIRTPELEDNHAIHNMWKHFDPVTFKRRRTYKRDLKE</sequence>
<dbReference type="InterPro" id="IPR039968">
    <property type="entry name" value="BcerS-like"/>
</dbReference>
<protein>
    <recommendedName>
        <fullName evidence="3">N-acetyltransferase domain-containing protein</fullName>
    </recommendedName>
</protein>
<evidence type="ECO:0000313" key="1">
    <source>
        <dbReference type="EMBL" id="QBZ97772.1"/>
    </source>
</evidence>
<dbReference type="KEGG" id="fsn:GS03_01270"/>
<proteinExistence type="predicted"/>
<dbReference type="Gene3D" id="3.40.630.30">
    <property type="match status" value="1"/>
</dbReference>
<dbReference type="OrthoDB" id="9806005at2"/>
<organism evidence="1 2">
    <name type="scientific">Flavobacterium sangjuense</name>
    <dbReference type="NCBI Taxonomy" id="2518177"/>
    <lineage>
        <taxon>Bacteria</taxon>
        <taxon>Pseudomonadati</taxon>
        <taxon>Bacteroidota</taxon>
        <taxon>Flavobacteriia</taxon>
        <taxon>Flavobacteriales</taxon>
        <taxon>Flavobacteriaceae</taxon>
        <taxon>Flavobacterium</taxon>
    </lineage>
</organism>
<dbReference type="Proteomes" id="UP000296862">
    <property type="component" value="Chromosome"/>
</dbReference>
<dbReference type="AlphaFoldDB" id="A0A4P7PU56"/>
<dbReference type="InterPro" id="IPR016181">
    <property type="entry name" value="Acyl_CoA_acyltransferase"/>
</dbReference>
<dbReference type="RefSeq" id="WP_136151710.1">
    <property type="nucleotide sequence ID" value="NZ_CP038810.1"/>
</dbReference>
<accession>A0A4P7PU56</accession>
<name>A0A4P7PU56_9FLAO</name>
<gene>
    <name evidence="1" type="ORF">GS03_01270</name>
</gene>
<evidence type="ECO:0000313" key="2">
    <source>
        <dbReference type="Proteomes" id="UP000296862"/>
    </source>
</evidence>
<keyword evidence="2" id="KW-1185">Reference proteome</keyword>
<reference evidence="1 2" key="1">
    <citation type="submission" date="2019-04" db="EMBL/GenBank/DDBJ databases">
        <title>Flavobacterium sp. GS03.</title>
        <authorList>
            <person name="Kim H."/>
        </authorList>
    </citation>
    <scope>NUCLEOTIDE SEQUENCE [LARGE SCALE GENOMIC DNA]</scope>
    <source>
        <strain evidence="1 2">GS03</strain>
    </source>
</reference>
<dbReference type="EMBL" id="CP038810">
    <property type="protein sequence ID" value="QBZ97772.1"/>
    <property type="molecule type" value="Genomic_DNA"/>
</dbReference>
<evidence type="ECO:0008006" key="3">
    <source>
        <dbReference type="Google" id="ProtNLM"/>
    </source>
</evidence>
<dbReference type="SUPFAM" id="SSF55729">
    <property type="entry name" value="Acyl-CoA N-acyltransferases (Nat)"/>
    <property type="match status" value="1"/>
</dbReference>
<dbReference type="PANTHER" id="PTHR41368">
    <property type="entry name" value="PROTEIN YGHO"/>
    <property type="match status" value="1"/>
</dbReference>
<dbReference type="PANTHER" id="PTHR41368:SF1">
    <property type="entry name" value="PROTEIN YGHO"/>
    <property type="match status" value="1"/>
</dbReference>